<name>A0A195BNY0_9HYME</name>
<protein>
    <submittedName>
        <fullName evidence="1">Uncharacterized protein</fullName>
    </submittedName>
</protein>
<accession>A0A195BNY0</accession>
<dbReference type="EMBL" id="KQ976435">
    <property type="protein sequence ID" value="KYM87062.1"/>
    <property type="molecule type" value="Genomic_DNA"/>
</dbReference>
<sequence>METNCEANRTDTRVRSEPVNHLLVPPPPPRLLGSYSMQSKHRAIPSFGIFYTLPIQKGSLPEPAMPRCGVLRRAVPRCGTVCRAILSRVAWLVVSFLYSFVGKSAASLVFKRRQRER</sequence>
<reference evidence="1 2" key="1">
    <citation type="submission" date="2015-09" db="EMBL/GenBank/DDBJ databases">
        <title>Atta colombica WGS genome.</title>
        <authorList>
            <person name="Nygaard S."/>
            <person name="Hu H."/>
            <person name="Boomsma J."/>
            <person name="Zhang G."/>
        </authorList>
    </citation>
    <scope>NUCLEOTIDE SEQUENCE [LARGE SCALE GENOMIC DNA]</scope>
    <source>
        <strain evidence="1">Treedump-2</strain>
        <tissue evidence="1">Whole body</tissue>
    </source>
</reference>
<evidence type="ECO:0000313" key="1">
    <source>
        <dbReference type="EMBL" id="KYM87062.1"/>
    </source>
</evidence>
<keyword evidence="2" id="KW-1185">Reference proteome</keyword>
<proteinExistence type="predicted"/>
<dbReference type="Proteomes" id="UP000078540">
    <property type="component" value="Unassembled WGS sequence"/>
</dbReference>
<dbReference type="AlphaFoldDB" id="A0A195BNY0"/>
<gene>
    <name evidence="1" type="ORF">ALC53_03679</name>
</gene>
<evidence type="ECO:0000313" key="2">
    <source>
        <dbReference type="Proteomes" id="UP000078540"/>
    </source>
</evidence>
<organism evidence="1 2">
    <name type="scientific">Atta colombica</name>
    <dbReference type="NCBI Taxonomy" id="520822"/>
    <lineage>
        <taxon>Eukaryota</taxon>
        <taxon>Metazoa</taxon>
        <taxon>Ecdysozoa</taxon>
        <taxon>Arthropoda</taxon>
        <taxon>Hexapoda</taxon>
        <taxon>Insecta</taxon>
        <taxon>Pterygota</taxon>
        <taxon>Neoptera</taxon>
        <taxon>Endopterygota</taxon>
        <taxon>Hymenoptera</taxon>
        <taxon>Apocrita</taxon>
        <taxon>Aculeata</taxon>
        <taxon>Formicoidea</taxon>
        <taxon>Formicidae</taxon>
        <taxon>Myrmicinae</taxon>
        <taxon>Atta</taxon>
    </lineage>
</organism>